<dbReference type="Proteomes" id="UP000073601">
    <property type="component" value="Unassembled WGS sequence"/>
</dbReference>
<evidence type="ECO:0000313" key="3">
    <source>
        <dbReference type="Proteomes" id="UP000073601"/>
    </source>
</evidence>
<gene>
    <name evidence="2" type="ORF">GMA8713_02907</name>
</gene>
<dbReference type="EMBL" id="FIZY01000027">
    <property type="protein sequence ID" value="CZF84007.1"/>
    <property type="molecule type" value="Genomic_DNA"/>
</dbReference>
<keyword evidence="3" id="KW-1185">Reference proteome</keyword>
<reference evidence="3" key="1">
    <citation type="submission" date="2016-02" db="EMBL/GenBank/DDBJ databases">
        <authorList>
            <person name="Rodrigo-Torres Lidia"/>
            <person name="Arahal R.David."/>
        </authorList>
    </citation>
    <scope>NUCLEOTIDE SEQUENCE [LARGE SCALE GENOMIC DNA]</scope>
    <source>
        <strain evidence="3">CECT 8713</strain>
    </source>
</reference>
<proteinExistence type="predicted"/>
<dbReference type="OrthoDB" id="583309at2"/>
<dbReference type="RefSeq" id="WP_062711174.1">
    <property type="nucleotide sequence ID" value="NZ_CAWRCI010000027.1"/>
</dbReference>
<dbReference type="GO" id="GO:0018169">
    <property type="term" value="F:ribosomal S6-glutamic acid ligase activity"/>
    <property type="evidence" value="ECO:0007669"/>
    <property type="project" value="TreeGrafter"/>
</dbReference>
<evidence type="ECO:0000313" key="2">
    <source>
        <dbReference type="EMBL" id="CZF84007.1"/>
    </source>
</evidence>
<dbReference type="Gene3D" id="3.30.470.20">
    <property type="entry name" value="ATP-grasp fold, B domain"/>
    <property type="match status" value="1"/>
</dbReference>
<sequence>MHNSKKSILCITHSQDTFPVEWVIEHLNSAGIEGIRLNSDQFPLHVQIGGSIRQSNFNSENVFVQSDVDRIISTKDWLIDESNIGAIWHRKNLVSDLSSALEGEILAQATRESESIKCALLYSLGDVFWLDHPNIQMASENKWLQLKLAKKAGLDIPATLFTNIPNQVKEFYKQCDGDIVAKMHTALTVSMGKPPAFVYTSKVTEEHLKDLSSLRFSPMIFQKRVKKKTELRIAYIDGHLFPAQVNLSSEDDKELLDWRKAPPTTSNWKHVDIPEDLIRKLRIFMASMNLKFGAIDIILDIENKYHFLEVNPAGEWGMLEAELGLPISEHIAQTLIKYSN</sequence>
<dbReference type="GO" id="GO:0005737">
    <property type="term" value="C:cytoplasm"/>
    <property type="evidence" value="ECO:0007669"/>
    <property type="project" value="TreeGrafter"/>
</dbReference>
<evidence type="ECO:0000259" key="1">
    <source>
        <dbReference type="Pfam" id="PF21068"/>
    </source>
</evidence>
<organism evidence="2 3">
    <name type="scientific">Grimontia marina</name>
    <dbReference type="NCBI Taxonomy" id="646534"/>
    <lineage>
        <taxon>Bacteria</taxon>
        <taxon>Pseudomonadati</taxon>
        <taxon>Pseudomonadota</taxon>
        <taxon>Gammaproteobacteria</taxon>
        <taxon>Vibrionales</taxon>
        <taxon>Vibrionaceae</taxon>
        <taxon>Grimontia</taxon>
    </lineage>
</organism>
<dbReference type="Pfam" id="PF21068">
    <property type="entry name" value="ATPgraspMvdD"/>
    <property type="match status" value="1"/>
</dbReference>
<feature type="domain" description="MvdD-like pre-ATP grasp" evidence="1">
    <location>
        <begin position="8"/>
        <end position="133"/>
    </location>
</feature>
<protein>
    <recommendedName>
        <fullName evidence="1">MvdD-like pre-ATP grasp domain-containing protein</fullName>
    </recommendedName>
</protein>
<dbReference type="AlphaFoldDB" id="A0A128FB24"/>
<accession>A0A128FB24</accession>
<dbReference type="SUPFAM" id="SSF56059">
    <property type="entry name" value="Glutathione synthetase ATP-binding domain-like"/>
    <property type="match status" value="1"/>
</dbReference>
<dbReference type="InterPro" id="IPR048936">
    <property type="entry name" value="MvdD-like_ATPgrasp"/>
</dbReference>
<dbReference type="PANTHER" id="PTHR21621:SF0">
    <property type="entry name" value="BETA-CITRYLGLUTAMATE SYNTHASE B-RELATED"/>
    <property type="match status" value="1"/>
</dbReference>
<name>A0A128FB24_9GAMM</name>
<dbReference type="PANTHER" id="PTHR21621">
    <property type="entry name" value="RIBOSOMAL PROTEIN S6 MODIFICATION PROTEIN"/>
    <property type="match status" value="1"/>
</dbReference>
<dbReference type="GO" id="GO:0009432">
    <property type="term" value="P:SOS response"/>
    <property type="evidence" value="ECO:0007669"/>
    <property type="project" value="TreeGrafter"/>
</dbReference>